<feature type="domain" description="AMP-binding enzyme C-terminal" evidence="2">
    <location>
        <begin position="388"/>
        <end position="462"/>
    </location>
</feature>
<dbReference type="InterPro" id="IPR042099">
    <property type="entry name" value="ANL_N_sf"/>
</dbReference>
<evidence type="ECO:0000259" key="2">
    <source>
        <dbReference type="Pfam" id="PF13193"/>
    </source>
</evidence>
<dbReference type="GO" id="GO:0043041">
    <property type="term" value="P:amino acid activation for nonribosomal peptide biosynthetic process"/>
    <property type="evidence" value="ECO:0007669"/>
    <property type="project" value="TreeGrafter"/>
</dbReference>
<dbReference type="PANTHER" id="PTHR45527">
    <property type="entry name" value="NONRIBOSOMAL PEPTIDE SYNTHETASE"/>
    <property type="match status" value="1"/>
</dbReference>
<dbReference type="Gene3D" id="3.30.300.30">
    <property type="match status" value="1"/>
</dbReference>
<dbReference type="EMBL" id="CP108318">
    <property type="protein sequence ID" value="WTW66214.1"/>
    <property type="molecule type" value="Genomic_DNA"/>
</dbReference>
<gene>
    <name evidence="3" type="ORF">OG549_39465</name>
</gene>
<dbReference type="InterPro" id="IPR000873">
    <property type="entry name" value="AMP-dep_synth/lig_dom"/>
</dbReference>
<dbReference type="GO" id="GO:0031177">
    <property type="term" value="F:phosphopantetheine binding"/>
    <property type="evidence" value="ECO:0007669"/>
    <property type="project" value="TreeGrafter"/>
</dbReference>
<dbReference type="GO" id="GO:0044550">
    <property type="term" value="P:secondary metabolite biosynthetic process"/>
    <property type="evidence" value="ECO:0007669"/>
    <property type="project" value="TreeGrafter"/>
</dbReference>
<dbReference type="Pfam" id="PF13193">
    <property type="entry name" value="AMP-binding_C"/>
    <property type="match status" value="1"/>
</dbReference>
<evidence type="ECO:0000313" key="3">
    <source>
        <dbReference type="EMBL" id="WTW66214.1"/>
    </source>
</evidence>
<accession>A0AAU2VHY2</accession>
<dbReference type="SUPFAM" id="SSF56801">
    <property type="entry name" value="Acetyl-CoA synthetase-like"/>
    <property type="match status" value="1"/>
</dbReference>
<dbReference type="Pfam" id="PF00501">
    <property type="entry name" value="AMP-binding"/>
    <property type="match status" value="1"/>
</dbReference>
<feature type="domain" description="AMP-dependent synthetase/ligase" evidence="1">
    <location>
        <begin position="119"/>
        <end position="335"/>
    </location>
</feature>
<dbReference type="GO" id="GO:0005829">
    <property type="term" value="C:cytosol"/>
    <property type="evidence" value="ECO:0007669"/>
    <property type="project" value="TreeGrafter"/>
</dbReference>
<proteinExistence type="predicted"/>
<evidence type="ECO:0000259" key="1">
    <source>
        <dbReference type="Pfam" id="PF00501"/>
    </source>
</evidence>
<dbReference type="Gene3D" id="3.40.50.12780">
    <property type="entry name" value="N-terminal domain of ligase-like"/>
    <property type="match status" value="1"/>
</dbReference>
<dbReference type="PROSITE" id="PS00455">
    <property type="entry name" value="AMP_BINDING"/>
    <property type="match status" value="1"/>
</dbReference>
<dbReference type="InterPro" id="IPR045851">
    <property type="entry name" value="AMP-bd_C_sf"/>
</dbReference>
<dbReference type="InterPro" id="IPR020845">
    <property type="entry name" value="AMP-binding_CS"/>
</dbReference>
<dbReference type="AlphaFoldDB" id="A0AAU2VHY2"/>
<dbReference type="InterPro" id="IPR025110">
    <property type="entry name" value="AMP-bd_C"/>
</dbReference>
<dbReference type="PANTHER" id="PTHR45527:SF1">
    <property type="entry name" value="FATTY ACID SYNTHASE"/>
    <property type="match status" value="1"/>
</dbReference>
<sequence>MTGLTEDVLALAATQPQAPALRWRGSDVTYAELAGLVQRAHDNLAGHPGDGPLAVVAAKSPETVAFVLACGLARRAVLLPSPDLGRTALAELVERVGCEHVATATATGIELRKTGSPARPSGDVRFLLTTSGSTGKPKIVPVSAGSTDRFMSWAVETFGIGPGTHVLNYAPLNFDLCLLDVWATLRAGGRVTLVETDHAVNPRHLVELLEADQHVVQAVPMFFRVVADAVRSSGAQFPGVRHVVLTGDHASRPLRAELPKVFPGARFHNIYGCTETNDSFIHSFDGHEAATHEVLPLGGPLPGVRARLMTDDGELKGPGTGELWVATPFQTRGYLHEDGGRFVTGPDDATYFRSGDLVSRAEDGVLRLVGRTDFQVKVRGVRVSIEDVERVIAEHPEVAEVGVVAIPDPRAGQRLHAVVRRRSDRLAGLGLRQHCAQRLVKAAIPSAFQMVDSPLPLTSTGKVDRKLIREELLAGEA</sequence>
<reference evidence="3" key="1">
    <citation type="submission" date="2022-10" db="EMBL/GenBank/DDBJ databases">
        <title>The complete genomes of actinobacterial strains from the NBC collection.</title>
        <authorList>
            <person name="Joergensen T.S."/>
            <person name="Alvarez Arevalo M."/>
            <person name="Sterndorff E.B."/>
            <person name="Faurdal D."/>
            <person name="Vuksanovic O."/>
            <person name="Mourched A.-S."/>
            <person name="Charusanti P."/>
            <person name="Shaw S."/>
            <person name="Blin K."/>
            <person name="Weber T."/>
        </authorList>
    </citation>
    <scope>NUCLEOTIDE SEQUENCE</scope>
    <source>
        <strain evidence="3">NBC_00003</strain>
    </source>
</reference>
<protein>
    <submittedName>
        <fullName evidence="3">AMP-binding protein</fullName>
    </submittedName>
</protein>
<name>A0AAU2VHY2_9ACTN</name>
<organism evidence="3">
    <name type="scientific">Streptomyces sp. NBC_00003</name>
    <dbReference type="NCBI Taxonomy" id="2903608"/>
    <lineage>
        <taxon>Bacteria</taxon>
        <taxon>Bacillati</taxon>
        <taxon>Actinomycetota</taxon>
        <taxon>Actinomycetes</taxon>
        <taxon>Kitasatosporales</taxon>
        <taxon>Streptomycetaceae</taxon>
        <taxon>Streptomyces</taxon>
    </lineage>
</organism>